<comment type="function">
    <text evidence="4">Catalyzes the reduction of fatty acyl-CoA to fatty alcohols.</text>
</comment>
<keyword evidence="4" id="KW-0812">Transmembrane</keyword>
<protein>
    <recommendedName>
        <fullName evidence="4">Fatty acyl-CoA reductase</fullName>
        <ecNumber evidence="4">1.2.1.84</ecNumber>
    </recommendedName>
</protein>
<dbReference type="Pfam" id="PF07993">
    <property type="entry name" value="NAD_binding_4"/>
    <property type="match status" value="1"/>
</dbReference>
<comment type="similarity">
    <text evidence="1 4">Belongs to the fatty acyl-CoA reductase family.</text>
</comment>
<evidence type="ECO:0000259" key="6">
    <source>
        <dbReference type="Pfam" id="PF07993"/>
    </source>
</evidence>
<feature type="transmembrane region" description="Helical" evidence="4">
    <location>
        <begin position="12"/>
        <end position="31"/>
    </location>
</feature>
<evidence type="ECO:0000313" key="7">
    <source>
        <dbReference type="EMBL" id="ETO35876.1"/>
    </source>
</evidence>
<evidence type="ECO:0000256" key="3">
    <source>
        <dbReference type="ARBA" id="ARBA00023098"/>
    </source>
</evidence>
<dbReference type="GO" id="GO:0005777">
    <property type="term" value="C:peroxisome"/>
    <property type="evidence" value="ECO:0007669"/>
    <property type="project" value="TreeGrafter"/>
</dbReference>
<evidence type="ECO:0000313" key="8">
    <source>
        <dbReference type="Proteomes" id="UP000023152"/>
    </source>
</evidence>
<keyword evidence="4" id="KW-0472">Membrane</keyword>
<sequence length="565" mass="65584">MNVNDLLGSHDFFLTGASGFIGTFLLYKLLLIQKSKQNARKIFVLLRNSKNHKNVEYRLRDEVLNNILFDSLRKEIDTMIGKTLIAVEGDITSPNNFGIGKESMQMLTDKENRLIFVHCAADIQFDRPLNVAMEINVLGSYLCVELAKQCKAAGFLHVSTLYVNSRMDRDSVVKEDLYEKNLDGVAVFDEWRKLNGKFDTKRVNQLLFPGDKMSWPNTYTLTKNIAEKVVIHHCRQAKMPLSITRLGIVSPCYREQPGWFLGNGGFVFVGIGAATGHLRYFNGDGRGRPDLVPVDFTVNEADEWGWDNLFAYIAPRFRAENFAETAPGYVHFIPNKFLFSCVEWVILDLPLMLGRPLEQLLMMLFPNAQDQPKLCRKIAFLRKAREKMLWLNNNYTYFMNGRWKFDHSNVTALFDRLDKNSKKEFDFDAHNISLNKYVCETIIIVMRKWQEHKEMKAKQEKQRQKELLQMNKKDIPHHQIIQVVKKLAVSLGGIGQSDVGYPWLVSLIVTLLLLWLTKYFRFLGNVKKNYSLFKKIWADRIYTFRSKIFAQSNLNELFLIKKQNK</sequence>
<evidence type="ECO:0000256" key="2">
    <source>
        <dbReference type="ARBA" id="ARBA00022516"/>
    </source>
</evidence>
<dbReference type="InterPro" id="IPR026055">
    <property type="entry name" value="FAR"/>
</dbReference>
<gene>
    <name evidence="7" type="ORF">RFI_01185</name>
</gene>
<dbReference type="Proteomes" id="UP000023152">
    <property type="component" value="Unassembled WGS sequence"/>
</dbReference>
<dbReference type="GO" id="GO:0102965">
    <property type="term" value="F:alcohol-forming long-chain fatty acyl-CoA reductase activity"/>
    <property type="evidence" value="ECO:0007669"/>
    <property type="project" value="UniProtKB-EC"/>
</dbReference>
<keyword evidence="8" id="KW-1185">Reference proteome</keyword>
<evidence type="ECO:0000256" key="1">
    <source>
        <dbReference type="ARBA" id="ARBA00005928"/>
    </source>
</evidence>
<dbReference type="GO" id="GO:0035336">
    <property type="term" value="P:long-chain fatty-acyl-CoA metabolic process"/>
    <property type="evidence" value="ECO:0007669"/>
    <property type="project" value="TreeGrafter"/>
</dbReference>
<feature type="domain" description="Fatty acyl-CoA reductase C-terminal" evidence="5">
    <location>
        <begin position="374"/>
        <end position="448"/>
    </location>
</feature>
<keyword evidence="4" id="KW-1133">Transmembrane helix</keyword>
<evidence type="ECO:0000256" key="4">
    <source>
        <dbReference type="RuleBase" id="RU363097"/>
    </source>
</evidence>
<reference evidence="7 8" key="1">
    <citation type="journal article" date="2013" name="Curr. Biol.">
        <title>The Genome of the Foraminiferan Reticulomyxa filosa.</title>
        <authorList>
            <person name="Glockner G."/>
            <person name="Hulsmann N."/>
            <person name="Schleicher M."/>
            <person name="Noegel A.A."/>
            <person name="Eichinger L."/>
            <person name="Gallinger C."/>
            <person name="Pawlowski J."/>
            <person name="Sierra R."/>
            <person name="Euteneuer U."/>
            <person name="Pillet L."/>
            <person name="Moustafa A."/>
            <person name="Platzer M."/>
            <person name="Groth M."/>
            <person name="Szafranski K."/>
            <person name="Schliwa M."/>
        </authorList>
    </citation>
    <scope>NUCLEOTIDE SEQUENCE [LARGE SCALE GENOMIC DNA]</scope>
</reference>
<feature type="transmembrane region" description="Helical" evidence="4">
    <location>
        <begin position="500"/>
        <end position="520"/>
    </location>
</feature>
<comment type="caution">
    <text evidence="7">The sequence shown here is derived from an EMBL/GenBank/DDBJ whole genome shotgun (WGS) entry which is preliminary data.</text>
</comment>
<dbReference type="InterPro" id="IPR013120">
    <property type="entry name" value="FAR_NAD-bd"/>
</dbReference>
<dbReference type="Gene3D" id="3.40.50.720">
    <property type="entry name" value="NAD(P)-binding Rossmann-like Domain"/>
    <property type="match status" value="1"/>
</dbReference>
<accession>X6PCI3</accession>
<keyword evidence="4" id="KW-0560">Oxidoreductase</keyword>
<dbReference type="OrthoDB" id="429813at2759"/>
<dbReference type="InterPro" id="IPR036291">
    <property type="entry name" value="NAD(P)-bd_dom_sf"/>
</dbReference>
<dbReference type="PANTHER" id="PTHR11011">
    <property type="entry name" value="MALE STERILITY PROTEIN 2-RELATED"/>
    <property type="match status" value="1"/>
</dbReference>
<dbReference type="EMBL" id="ASPP01001199">
    <property type="protein sequence ID" value="ETO35876.1"/>
    <property type="molecule type" value="Genomic_DNA"/>
</dbReference>
<organism evidence="7 8">
    <name type="scientific">Reticulomyxa filosa</name>
    <dbReference type="NCBI Taxonomy" id="46433"/>
    <lineage>
        <taxon>Eukaryota</taxon>
        <taxon>Sar</taxon>
        <taxon>Rhizaria</taxon>
        <taxon>Retaria</taxon>
        <taxon>Foraminifera</taxon>
        <taxon>Monothalamids</taxon>
        <taxon>Reticulomyxidae</taxon>
        <taxon>Reticulomyxa</taxon>
    </lineage>
</organism>
<keyword evidence="2 4" id="KW-0444">Lipid biosynthesis</keyword>
<comment type="catalytic activity">
    <reaction evidence="4">
        <text>a long-chain fatty acyl-CoA + 2 NADPH + 2 H(+) = a long-chain primary fatty alcohol + 2 NADP(+) + CoA</text>
        <dbReference type="Rhea" id="RHEA:52716"/>
        <dbReference type="ChEBI" id="CHEBI:15378"/>
        <dbReference type="ChEBI" id="CHEBI:57287"/>
        <dbReference type="ChEBI" id="CHEBI:57783"/>
        <dbReference type="ChEBI" id="CHEBI:58349"/>
        <dbReference type="ChEBI" id="CHEBI:77396"/>
        <dbReference type="ChEBI" id="CHEBI:83139"/>
        <dbReference type="EC" id="1.2.1.84"/>
    </reaction>
</comment>
<proteinExistence type="inferred from homology"/>
<dbReference type="SUPFAM" id="SSF51735">
    <property type="entry name" value="NAD(P)-binding Rossmann-fold domains"/>
    <property type="match status" value="1"/>
</dbReference>
<dbReference type="PANTHER" id="PTHR11011:SF45">
    <property type="entry name" value="FATTY ACYL-COA REDUCTASE CG8306-RELATED"/>
    <property type="match status" value="1"/>
</dbReference>
<evidence type="ECO:0000259" key="5">
    <source>
        <dbReference type="Pfam" id="PF03015"/>
    </source>
</evidence>
<dbReference type="InterPro" id="IPR033640">
    <property type="entry name" value="FAR_C"/>
</dbReference>
<dbReference type="GO" id="GO:0080019">
    <property type="term" value="F:alcohol-forming very long-chain fatty acyl-CoA reductase activity"/>
    <property type="evidence" value="ECO:0007669"/>
    <property type="project" value="InterPro"/>
</dbReference>
<dbReference type="Pfam" id="PF03015">
    <property type="entry name" value="Sterile"/>
    <property type="match status" value="1"/>
</dbReference>
<feature type="domain" description="Thioester reductase (TE)" evidence="6">
    <location>
        <begin position="14"/>
        <end position="299"/>
    </location>
</feature>
<dbReference type="AlphaFoldDB" id="X6PCI3"/>
<name>X6PCI3_RETFI</name>
<dbReference type="EC" id="1.2.1.84" evidence="4"/>
<keyword evidence="3 4" id="KW-0443">Lipid metabolism</keyword>
<keyword evidence="4" id="KW-0521">NADP</keyword>